<dbReference type="EMBL" id="VSWC01000067">
    <property type="protein sequence ID" value="KAA1096235.1"/>
    <property type="molecule type" value="Genomic_DNA"/>
</dbReference>
<keyword evidence="4" id="KW-1185">Reference proteome</keyword>
<evidence type="ECO:0000313" key="4">
    <source>
        <dbReference type="Proteomes" id="UP000324748"/>
    </source>
</evidence>
<gene>
    <name evidence="2" type="ORF">PGT21_009500</name>
    <name evidence="3" type="ORF">PGTUg99_020283</name>
</gene>
<dbReference type="EMBL" id="VDEP01000343">
    <property type="protein sequence ID" value="KAA1099110.1"/>
    <property type="molecule type" value="Genomic_DNA"/>
</dbReference>
<feature type="compositionally biased region" description="Polar residues" evidence="1">
    <location>
        <begin position="24"/>
        <end position="33"/>
    </location>
</feature>
<accession>A0A5B0P3X9</accession>
<feature type="region of interest" description="Disordered" evidence="1">
    <location>
        <begin position="68"/>
        <end position="103"/>
    </location>
</feature>
<proteinExistence type="predicted"/>
<name>A0A5B0P3X9_PUCGR</name>
<reference evidence="4 5" key="1">
    <citation type="submission" date="2019-05" db="EMBL/GenBank/DDBJ databases">
        <title>Emergence of the Ug99 lineage of the wheat stem rust pathogen through somatic hybridization.</title>
        <authorList>
            <person name="Li F."/>
            <person name="Upadhyaya N.M."/>
            <person name="Sperschneider J."/>
            <person name="Matny O."/>
            <person name="Nguyen-Phuc H."/>
            <person name="Mago R."/>
            <person name="Raley C."/>
            <person name="Miller M.E."/>
            <person name="Silverstein K.A.T."/>
            <person name="Henningsen E."/>
            <person name="Hirsch C.D."/>
            <person name="Visser B."/>
            <person name="Pretorius Z.A."/>
            <person name="Steffenson B.J."/>
            <person name="Schwessinger B."/>
            <person name="Dodds P.N."/>
            <person name="Figueroa M."/>
        </authorList>
    </citation>
    <scope>NUCLEOTIDE SEQUENCE [LARGE SCALE GENOMIC DNA]</scope>
    <source>
        <strain evidence="2">21-0</strain>
        <strain evidence="3 5">Ug99</strain>
    </source>
</reference>
<sequence length="103" mass="11252">MVTSYLYEQPSAVHSIAATPSWTRATPKSTTRNEAVAGYSGGKNFGRSRTMDMLVDGSRSIGSRVNGVAWGGRRSRHDYPGDEEADRRPLLIESSLHPAKRSS</sequence>
<evidence type="ECO:0000313" key="3">
    <source>
        <dbReference type="EMBL" id="KAA1099110.1"/>
    </source>
</evidence>
<feature type="region of interest" description="Disordered" evidence="1">
    <location>
        <begin position="24"/>
        <end position="43"/>
    </location>
</feature>
<comment type="caution">
    <text evidence="2">The sequence shown here is derived from an EMBL/GenBank/DDBJ whole genome shotgun (WGS) entry which is preliminary data.</text>
</comment>
<dbReference type="AlphaFoldDB" id="A0A5B0P3X9"/>
<protein>
    <submittedName>
        <fullName evidence="2">Uncharacterized protein</fullName>
    </submittedName>
</protein>
<evidence type="ECO:0000313" key="5">
    <source>
        <dbReference type="Proteomes" id="UP000325313"/>
    </source>
</evidence>
<organism evidence="2 4">
    <name type="scientific">Puccinia graminis f. sp. tritici</name>
    <dbReference type="NCBI Taxonomy" id="56615"/>
    <lineage>
        <taxon>Eukaryota</taxon>
        <taxon>Fungi</taxon>
        <taxon>Dikarya</taxon>
        <taxon>Basidiomycota</taxon>
        <taxon>Pucciniomycotina</taxon>
        <taxon>Pucciniomycetes</taxon>
        <taxon>Pucciniales</taxon>
        <taxon>Pucciniaceae</taxon>
        <taxon>Puccinia</taxon>
    </lineage>
</organism>
<evidence type="ECO:0000256" key="1">
    <source>
        <dbReference type="SAM" id="MobiDB-lite"/>
    </source>
</evidence>
<evidence type="ECO:0000313" key="2">
    <source>
        <dbReference type="EMBL" id="KAA1096235.1"/>
    </source>
</evidence>
<dbReference type="Proteomes" id="UP000325313">
    <property type="component" value="Unassembled WGS sequence"/>
</dbReference>
<feature type="compositionally biased region" description="Basic and acidic residues" evidence="1">
    <location>
        <begin position="77"/>
        <end position="90"/>
    </location>
</feature>
<dbReference type="Proteomes" id="UP000324748">
    <property type="component" value="Unassembled WGS sequence"/>
</dbReference>